<proteinExistence type="predicted"/>
<protein>
    <submittedName>
        <fullName evidence="1">Uncharacterized protein</fullName>
    </submittedName>
</protein>
<name>A0ACC0Q5L7_RHOML</name>
<keyword evidence="2" id="KW-1185">Reference proteome</keyword>
<reference evidence="1" key="1">
    <citation type="submission" date="2022-02" db="EMBL/GenBank/DDBJ databases">
        <title>Plant Genome Project.</title>
        <authorList>
            <person name="Zhang R.-G."/>
        </authorList>
    </citation>
    <scope>NUCLEOTIDE SEQUENCE</scope>
    <source>
        <strain evidence="1">AT1</strain>
    </source>
</reference>
<dbReference type="EMBL" id="CM046388">
    <property type="protein sequence ID" value="KAI8573337.1"/>
    <property type="molecule type" value="Genomic_DNA"/>
</dbReference>
<evidence type="ECO:0000313" key="2">
    <source>
        <dbReference type="Proteomes" id="UP001062846"/>
    </source>
</evidence>
<accession>A0ACC0Q5L7</accession>
<gene>
    <name evidence="1" type="ORF">RHMOL_Rhmol01G0269300</name>
</gene>
<comment type="caution">
    <text evidence="1">The sequence shown here is derived from an EMBL/GenBank/DDBJ whole genome shotgun (WGS) entry which is preliminary data.</text>
</comment>
<evidence type="ECO:0000313" key="1">
    <source>
        <dbReference type="EMBL" id="KAI8573337.1"/>
    </source>
</evidence>
<sequence>MDSPEGNGVGNGAGNGVGNGASESLPPPPPVPPNVEKEKSGARPYSETWFGWAPSRRKGIGRNVVDRVHLTYDTELAGKDFACDGEKSLLTLGPLPKKQAKIYKCA</sequence>
<organism evidence="1 2">
    <name type="scientific">Rhododendron molle</name>
    <name type="common">Chinese azalea</name>
    <name type="synonym">Azalea mollis</name>
    <dbReference type="NCBI Taxonomy" id="49168"/>
    <lineage>
        <taxon>Eukaryota</taxon>
        <taxon>Viridiplantae</taxon>
        <taxon>Streptophyta</taxon>
        <taxon>Embryophyta</taxon>
        <taxon>Tracheophyta</taxon>
        <taxon>Spermatophyta</taxon>
        <taxon>Magnoliopsida</taxon>
        <taxon>eudicotyledons</taxon>
        <taxon>Gunneridae</taxon>
        <taxon>Pentapetalae</taxon>
        <taxon>asterids</taxon>
        <taxon>Ericales</taxon>
        <taxon>Ericaceae</taxon>
        <taxon>Ericoideae</taxon>
        <taxon>Rhodoreae</taxon>
        <taxon>Rhododendron</taxon>
    </lineage>
</organism>
<dbReference type="Proteomes" id="UP001062846">
    <property type="component" value="Chromosome 1"/>
</dbReference>